<proteinExistence type="predicted"/>
<dbReference type="EMBL" id="CP015641">
    <property type="protein sequence ID" value="ANF27365.1"/>
    <property type="molecule type" value="Genomic_DNA"/>
</dbReference>
<reference evidence="7 8" key="1">
    <citation type="submission" date="2016-05" db="EMBL/GenBank/DDBJ databases">
        <title>Genome sequence of Pseudomonas stutzeri 273 and identification of the exopolysaccharide biosynthesis locus.</title>
        <authorList>
            <person name="Wu S."/>
            <person name="Sun C."/>
        </authorList>
    </citation>
    <scope>NUCLEOTIDE SEQUENCE [LARGE SCALE GENOMIC DNA]</scope>
    <source>
        <strain evidence="7 8">273</strain>
    </source>
</reference>
<keyword evidence="3" id="KW-0472">Membrane</keyword>
<dbReference type="CDD" id="cd01949">
    <property type="entry name" value="GGDEF"/>
    <property type="match status" value="1"/>
</dbReference>
<dbReference type="Gene3D" id="3.20.20.450">
    <property type="entry name" value="EAL domain"/>
    <property type="match status" value="1"/>
</dbReference>
<dbReference type="PROSITE" id="PS50883">
    <property type="entry name" value="EAL"/>
    <property type="match status" value="1"/>
</dbReference>
<dbReference type="OrthoDB" id="9804951at2"/>
<evidence type="ECO:0000259" key="6">
    <source>
        <dbReference type="PROSITE" id="PS50887"/>
    </source>
</evidence>
<dbReference type="SMART" id="SM00267">
    <property type="entry name" value="GGDEF"/>
    <property type="match status" value="1"/>
</dbReference>
<dbReference type="CDD" id="cd01948">
    <property type="entry name" value="EAL"/>
    <property type="match status" value="1"/>
</dbReference>
<comment type="subcellular location">
    <subcellularLocation>
        <location evidence="2">Cell inner membrane</location>
    </subcellularLocation>
</comment>
<dbReference type="GO" id="GO:0006355">
    <property type="term" value="P:regulation of DNA-templated transcription"/>
    <property type="evidence" value="ECO:0007669"/>
    <property type="project" value="InterPro"/>
</dbReference>
<dbReference type="InterPro" id="IPR035919">
    <property type="entry name" value="EAL_sf"/>
</dbReference>
<gene>
    <name evidence="7" type="ORF">PS273GM_20650</name>
</gene>
<dbReference type="SUPFAM" id="SSF141868">
    <property type="entry name" value="EAL domain-like"/>
    <property type="match status" value="1"/>
</dbReference>
<keyword evidence="3" id="KW-0812">Transmembrane</keyword>
<sequence length="858" mass="94332">MTITIATSTTNEAAGYTAMTRRASLSFIYVVAALFVPVALALVYLCIALDEQQVQHSETDAALAMESRQDKIGTALADYAFWNDAHKHMSGEVDAAWAFDGDNIGPSLFSTYGLDGVFVLGPDASTRYAIVNGELSEVDASDWIAGDLSALLASARSKSAQDGVTQVYFSVTNMPAVVSAAVIRPDSSYDDFENLSYLVYVDVLTHPKLKAIDEAFDLTGLTATIGALPDGPRPRLMLQEDLGVAITLQWQSEALGRSVLQKFLPMLLLLATLVALLMFWLRRRVIHAADMIDAAQQALRVSEQRFKNISEASSDWIWETDSQQRLTFLSERFTQVTGLPCHAWIGRPLTDLLTYDKQLMAASAEAGNAAGRKPIPCEMRDDNQSLRHCQLSSRAVRVADLLRGYQGTVCDITEEIETKARIEHISQHDALTGLANRHRLNHFLSTCLSDGMSGESPVFVLALDLDRFKPINDTFGHAAGDVVLREVASALTSGTRETDLVARLGGDEFIVVATDCRTLEQAERLCLRLIEQINQPIRIGANEVSVGASIGIVSAPYDGLIADDLLRYADIALYEAKSSGRNLFRFYEPAMNERIMERRQLEMDMRQALRRHEFRLDFQPRYDAPSQTIVGAEALVRWQHPIRELLSPACFIPLAEETGLIVELSDWVLREACLNALSWGDELMVSVNLSPVEFQRSDLVDRVAKVLEGTGIAPHRLELEITESVMLEDAASALTTMNQLKALGVRLSMDDFGTGYSSLSYLRSYPFDGIKIDRSFISELDQSQSSEAIVHAIVSMGHALSLTVTAEGIETVAQLGKLTELACDQAQGFYLGRPMSPLLFQQVLADAQMASVDAAGVR</sequence>
<dbReference type="InterPro" id="IPR035965">
    <property type="entry name" value="PAS-like_dom_sf"/>
</dbReference>
<evidence type="ECO:0000313" key="7">
    <source>
        <dbReference type="EMBL" id="ANF27365.1"/>
    </source>
</evidence>
<dbReference type="PANTHER" id="PTHR44757">
    <property type="entry name" value="DIGUANYLATE CYCLASE DGCP"/>
    <property type="match status" value="1"/>
</dbReference>
<evidence type="ECO:0000256" key="3">
    <source>
        <dbReference type="SAM" id="Phobius"/>
    </source>
</evidence>
<keyword evidence="3" id="KW-1133">Transmembrane helix</keyword>
<dbReference type="FunFam" id="3.30.70.270:FF:000001">
    <property type="entry name" value="Diguanylate cyclase domain protein"/>
    <property type="match status" value="1"/>
</dbReference>
<dbReference type="GO" id="GO:0005886">
    <property type="term" value="C:plasma membrane"/>
    <property type="evidence" value="ECO:0007669"/>
    <property type="project" value="UniProtKB-SubCell"/>
</dbReference>
<dbReference type="InterPro" id="IPR043128">
    <property type="entry name" value="Rev_trsase/Diguanyl_cyclase"/>
</dbReference>
<dbReference type="SUPFAM" id="SSF55073">
    <property type="entry name" value="Nucleotide cyclase"/>
    <property type="match status" value="1"/>
</dbReference>
<evidence type="ECO:0000313" key="8">
    <source>
        <dbReference type="Proteomes" id="UP000077787"/>
    </source>
</evidence>
<dbReference type="InterPro" id="IPR007892">
    <property type="entry name" value="CHASE4"/>
</dbReference>
<dbReference type="NCBIfam" id="TIGR00229">
    <property type="entry name" value="sensory_box"/>
    <property type="match status" value="1"/>
</dbReference>
<organism evidence="7 8">
    <name type="scientific">Stutzerimonas stutzeri</name>
    <name type="common">Pseudomonas stutzeri</name>
    <dbReference type="NCBI Taxonomy" id="316"/>
    <lineage>
        <taxon>Bacteria</taxon>
        <taxon>Pseudomonadati</taxon>
        <taxon>Pseudomonadota</taxon>
        <taxon>Gammaproteobacteria</taxon>
        <taxon>Pseudomonadales</taxon>
        <taxon>Pseudomonadaceae</taxon>
        <taxon>Stutzerimonas</taxon>
    </lineage>
</organism>
<dbReference type="InterPro" id="IPR000014">
    <property type="entry name" value="PAS"/>
</dbReference>
<dbReference type="AlphaFoldDB" id="A0A172WVM7"/>
<protein>
    <submittedName>
        <fullName evidence="7">Signaling-like protein</fullName>
    </submittedName>
</protein>
<dbReference type="Proteomes" id="UP000077787">
    <property type="component" value="Chromosome"/>
</dbReference>
<feature type="domain" description="GGDEF" evidence="6">
    <location>
        <begin position="456"/>
        <end position="589"/>
    </location>
</feature>
<dbReference type="PANTHER" id="PTHR44757:SF10">
    <property type="entry name" value="MEMBRANE PROTEIN"/>
    <property type="match status" value="1"/>
</dbReference>
<accession>A0A172WVM7</accession>
<evidence type="ECO:0000256" key="2">
    <source>
        <dbReference type="ARBA" id="ARBA00004533"/>
    </source>
</evidence>
<dbReference type="Gene3D" id="3.30.450.20">
    <property type="entry name" value="PAS domain"/>
    <property type="match status" value="1"/>
</dbReference>
<dbReference type="NCBIfam" id="TIGR00254">
    <property type="entry name" value="GGDEF"/>
    <property type="match status" value="1"/>
</dbReference>
<feature type="domain" description="PAS" evidence="4">
    <location>
        <begin position="302"/>
        <end position="353"/>
    </location>
</feature>
<dbReference type="GO" id="GO:0003824">
    <property type="term" value="F:catalytic activity"/>
    <property type="evidence" value="ECO:0007669"/>
    <property type="project" value="UniProtKB-ARBA"/>
</dbReference>
<dbReference type="Pfam" id="PF05228">
    <property type="entry name" value="CHASE4"/>
    <property type="match status" value="1"/>
</dbReference>
<dbReference type="PROSITE" id="PS50112">
    <property type="entry name" value="PAS"/>
    <property type="match status" value="1"/>
</dbReference>
<dbReference type="RefSeq" id="WP_045426851.1">
    <property type="nucleotide sequence ID" value="NZ_CP015641.1"/>
</dbReference>
<dbReference type="Pfam" id="PF00989">
    <property type="entry name" value="PAS"/>
    <property type="match status" value="1"/>
</dbReference>
<evidence type="ECO:0000259" key="4">
    <source>
        <dbReference type="PROSITE" id="PS50112"/>
    </source>
</evidence>
<dbReference type="InterPro" id="IPR013767">
    <property type="entry name" value="PAS_fold"/>
</dbReference>
<dbReference type="Pfam" id="PF00563">
    <property type="entry name" value="EAL"/>
    <property type="match status" value="1"/>
</dbReference>
<dbReference type="SMART" id="SM00052">
    <property type="entry name" value="EAL"/>
    <property type="match status" value="1"/>
</dbReference>
<dbReference type="Pfam" id="PF00990">
    <property type="entry name" value="GGDEF"/>
    <property type="match status" value="1"/>
</dbReference>
<dbReference type="InterPro" id="IPR001633">
    <property type="entry name" value="EAL_dom"/>
</dbReference>
<evidence type="ECO:0000256" key="1">
    <source>
        <dbReference type="ARBA" id="ARBA00001946"/>
    </source>
</evidence>
<feature type="transmembrane region" description="Helical" evidence="3">
    <location>
        <begin position="27"/>
        <end position="47"/>
    </location>
</feature>
<dbReference type="PROSITE" id="PS50887">
    <property type="entry name" value="GGDEF"/>
    <property type="match status" value="1"/>
</dbReference>
<comment type="cofactor">
    <cofactor evidence="1">
        <name>Mg(2+)</name>
        <dbReference type="ChEBI" id="CHEBI:18420"/>
    </cofactor>
</comment>
<name>A0A172WVM7_STUST</name>
<dbReference type="InterPro" id="IPR052155">
    <property type="entry name" value="Biofilm_reg_signaling"/>
</dbReference>
<dbReference type="Gene3D" id="3.30.70.270">
    <property type="match status" value="1"/>
</dbReference>
<feature type="transmembrane region" description="Helical" evidence="3">
    <location>
        <begin position="263"/>
        <end position="281"/>
    </location>
</feature>
<dbReference type="SMART" id="SM00091">
    <property type="entry name" value="PAS"/>
    <property type="match status" value="1"/>
</dbReference>
<feature type="domain" description="EAL" evidence="5">
    <location>
        <begin position="598"/>
        <end position="848"/>
    </location>
</feature>
<evidence type="ECO:0000259" key="5">
    <source>
        <dbReference type="PROSITE" id="PS50883"/>
    </source>
</evidence>
<dbReference type="InterPro" id="IPR000160">
    <property type="entry name" value="GGDEF_dom"/>
</dbReference>
<dbReference type="CDD" id="cd00130">
    <property type="entry name" value="PAS"/>
    <property type="match status" value="1"/>
</dbReference>
<dbReference type="SUPFAM" id="SSF55785">
    <property type="entry name" value="PYP-like sensor domain (PAS domain)"/>
    <property type="match status" value="1"/>
</dbReference>
<dbReference type="InterPro" id="IPR029787">
    <property type="entry name" value="Nucleotide_cyclase"/>
</dbReference>